<protein>
    <submittedName>
        <fullName evidence="1">Exonuclease</fullName>
    </submittedName>
</protein>
<sequence length="234" mass="26964">MISDSQALPMLSAKQERQNGRQYYVNDRGDRLPSVSTILNATRSQQQRDALAHWKERVGAEEATRISSTASRRGTGTHKHVQRYLQGEVVTCPDGIKPYWESIKPVVLAIDEVRLLEGTVFHHDLGYAGKVDCVASYDGVACLCEWKTADRPKHSLERLNDYPLQVVAYWGAVQHTYPDYDLNLHHALLAIAIPDLPAEVFWFDLETIMYYWQQWEERVAIFWRRQGGREKYEG</sequence>
<keyword evidence="1" id="KW-0540">Nuclease</keyword>
<dbReference type="OrthoDB" id="420529at2"/>
<dbReference type="RefSeq" id="WP_106258593.1">
    <property type="nucleotide sequence ID" value="NZ_CAWNSW010000160.1"/>
</dbReference>
<dbReference type="Proteomes" id="UP000239576">
    <property type="component" value="Unassembled WGS sequence"/>
</dbReference>
<proteinExistence type="inferred from homology"/>
<dbReference type="EMBL" id="PVWK01000121">
    <property type="protein sequence ID" value="PSB25718.1"/>
    <property type="molecule type" value="Genomic_DNA"/>
</dbReference>
<keyword evidence="1" id="KW-0269">Exonuclease</keyword>
<name>A0A2T1DYZ1_9CYAN</name>
<accession>A0A2T1DYZ1</accession>
<dbReference type="HAMAP" id="MF_03030">
    <property type="entry name" value="MGME1"/>
    <property type="match status" value="1"/>
</dbReference>
<dbReference type="AlphaFoldDB" id="A0A2T1DYZ1"/>
<dbReference type="PANTHER" id="PTHR31340:SF3">
    <property type="entry name" value="MITOCHONDRIAL GENOME MAINTENANCE EXONUCLEASE 1"/>
    <property type="match status" value="1"/>
</dbReference>
<comment type="caution">
    <text evidence="1">The sequence shown here is derived from an EMBL/GenBank/DDBJ whole genome shotgun (WGS) entry which is preliminary data.</text>
</comment>
<organism evidence="1 2">
    <name type="scientific">Stenomitos frigidus ULC18</name>
    <dbReference type="NCBI Taxonomy" id="2107698"/>
    <lineage>
        <taxon>Bacteria</taxon>
        <taxon>Bacillati</taxon>
        <taxon>Cyanobacteriota</taxon>
        <taxon>Cyanophyceae</taxon>
        <taxon>Leptolyngbyales</taxon>
        <taxon>Leptolyngbyaceae</taxon>
        <taxon>Stenomitos</taxon>
    </lineage>
</organism>
<dbReference type="PANTHER" id="PTHR31340">
    <property type="entry name" value="MITOCHONDRIAL GENOME MAINTENANCE EXONUCLEASE 1"/>
    <property type="match status" value="1"/>
</dbReference>
<gene>
    <name evidence="1" type="ORF">C7B82_21870</name>
</gene>
<reference evidence="1 2" key="2">
    <citation type="submission" date="2018-03" db="EMBL/GenBank/DDBJ databases">
        <title>The ancient ancestry and fast evolution of plastids.</title>
        <authorList>
            <person name="Moore K.R."/>
            <person name="Magnabosco C."/>
            <person name="Momper L."/>
            <person name="Gold D.A."/>
            <person name="Bosak T."/>
            <person name="Fournier G.P."/>
        </authorList>
    </citation>
    <scope>NUCLEOTIDE SEQUENCE [LARGE SCALE GENOMIC DNA]</scope>
    <source>
        <strain evidence="1 2">ULC18</strain>
    </source>
</reference>
<evidence type="ECO:0000313" key="2">
    <source>
        <dbReference type="Proteomes" id="UP000239576"/>
    </source>
</evidence>
<dbReference type="GO" id="GO:0008297">
    <property type="term" value="F:single-stranded DNA exodeoxyribonuclease activity"/>
    <property type="evidence" value="ECO:0007669"/>
    <property type="project" value="TreeGrafter"/>
</dbReference>
<evidence type="ECO:0000313" key="1">
    <source>
        <dbReference type="EMBL" id="PSB25718.1"/>
    </source>
</evidence>
<reference evidence="2" key="1">
    <citation type="submission" date="2018-02" db="EMBL/GenBank/DDBJ databases">
        <authorList>
            <person name="Moore K."/>
            <person name="Momper L."/>
        </authorList>
    </citation>
    <scope>NUCLEOTIDE SEQUENCE [LARGE SCALE GENOMIC DNA]</scope>
    <source>
        <strain evidence="2">ULC18</strain>
    </source>
</reference>
<keyword evidence="1" id="KW-0378">Hydrolase</keyword>
<keyword evidence="2" id="KW-1185">Reference proteome</keyword>